<comment type="caution">
    <text evidence="2">The sequence shown here is derived from an EMBL/GenBank/DDBJ whole genome shotgun (WGS) entry which is preliminary data.</text>
</comment>
<evidence type="ECO:0000313" key="2">
    <source>
        <dbReference type="EMBL" id="PKK61818.1"/>
    </source>
</evidence>
<organism evidence="2 3">
    <name type="scientific">Rhizophagus irregularis</name>
    <dbReference type="NCBI Taxonomy" id="588596"/>
    <lineage>
        <taxon>Eukaryota</taxon>
        <taxon>Fungi</taxon>
        <taxon>Fungi incertae sedis</taxon>
        <taxon>Mucoromycota</taxon>
        <taxon>Glomeromycotina</taxon>
        <taxon>Glomeromycetes</taxon>
        <taxon>Glomerales</taxon>
        <taxon>Glomeraceae</taxon>
        <taxon>Rhizophagus</taxon>
    </lineage>
</organism>
<feature type="region of interest" description="Disordered" evidence="1">
    <location>
        <begin position="365"/>
        <end position="386"/>
    </location>
</feature>
<evidence type="ECO:0000256" key="1">
    <source>
        <dbReference type="SAM" id="MobiDB-lite"/>
    </source>
</evidence>
<dbReference type="VEuPathDB" id="FungiDB:RhiirA1_517136"/>
<proteinExistence type="predicted"/>
<dbReference type="AlphaFoldDB" id="A0A2N1MJK7"/>
<accession>A0A2N1MJK7</accession>
<dbReference type="VEuPathDB" id="FungiDB:FUN_005780"/>
<sequence>MSAYDYEKYKKSYAEMNNSNKWVLTTGTVVEDALYNFGLRCKYEHLAHSFILDPDDNNYLIESVFTESELHEIRHYQTKETPLMPLELLKYLNSFNLKNTLELRKQIFMPEQMDQDFNRSRDFDRDWIRNTVYNLLLEYESNALMSDHLELWILVHVWNFTDKVFNDIEEVKVVRGESCSLSSSTRKNHKRTVPAVDKKRKILGRRGDMIIRKITDEYGCAEAGRQFEGQNGTKLLQERGLKMPKMMKDMFDQLCKTFDQDEKKTRKLETIGFLHAGLMMTLLRLDSPAGYICRVSRSKSFFIATHIKEFGKKTLPAIALTWKAKKIVDNMICLVGQPDESDEESQLQHLQDIYDVTPQPSQKRRVNLPTCLNTPSKSSKRVKPIPLDLLGPPPPFNLLSSIVSCPDPQCEGKNKDTAKFCSDCGKPLME</sequence>
<name>A0A2N1MJK7_9GLOM</name>
<reference evidence="2 3" key="1">
    <citation type="submission" date="2016-04" db="EMBL/GenBank/DDBJ databases">
        <title>Genome analyses suggest a sexual origin of heterokaryosis in a supposedly ancient asexual fungus.</title>
        <authorList>
            <person name="Ropars J."/>
            <person name="Sedzielewska K."/>
            <person name="Noel J."/>
            <person name="Charron P."/>
            <person name="Farinelli L."/>
            <person name="Marton T."/>
            <person name="Kruger M."/>
            <person name="Pelin A."/>
            <person name="Brachmann A."/>
            <person name="Corradi N."/>
        </authorList>
    </citation>
    <scope>NUCLEOTIDE SEQUENCE [LARGE SCALE GENOMIC DNA]</scope>
    <source>
        <strain evidence="2 3">C2</strain>
    </source>
</reference>
<dbReference type="Proteomes" id="UP000233469">
    <property type="component" value="Unassembled WGS sequence"/>
</dbReference>
<reference evidence="2 3" key="2">
    <citation type="submission" date="2017-10" db="EMBL/GenBank/DDBJ databases">
        <title>Extensive intraspecific genome diversity in a model arbuscular mycorrhizal fungus.</title>
        <authorList>
            <person name="Chen E.C.H."/>
            <person name="Morin E."/>
            <person name="Baudet D."/>
            <person name="Noel J."/>
            <person name="Ndikumana S."/>
            <person name="Charron P."/>
            <person name="St-Onge C."/>
            <person name="Giorgi J."/>
            <person name="Grigoriev I.V."/>
            <person name="Roux C."/>
            <person name="Martin F.M."/>
            <person name="Corradi N."/>
        </authorList>
    </citation>
    <scope>NUCLEOTIDE SEQUENCE [LARGE SCALE GENOMIC DNA]</scope>
    <source>
        <strain evidence="2 3">C2</strain>
    </source>
</reference>
<gene>
    <name evidence="2" type="ORF">RhiirC2_760300</name>
</gene>
<protein>
    <submittedName>
        <fullName evidence="2">Uncharacterized protein</fullName>
    </submittedName>
</protein>
<evidence type="ECO:0000313" key="3">
    <source>
        <dbReference type="Proteomes" id="UP000233469"/>
    </source>
</evidence>
<dbReference type="EMBL" id="LLXL01002103">
    <property type="protein sequence ID" value="PKK61818.1"/>
    <property type="molecule type" value="Genomic_DNA"/>
</dbReference>
<dbReference type="VEuPathDB" id="FungiDB:RhiirFUN_002902"/>
<dbReference type="VEuPathDB" id="FungiDB:RhiirA1_345671"/>